<gene>
    <name evidence="1" type="ORF">EAH77_15100</name>
</gene>
<reference evidence="1 2" key="1">
    <citation type="journal article" date="2019" name="Environ. Microbiol.">
        <title>Species interactions and distinct microbial communities in high Arctic permafrost affected cryosols are associated with the CH4 and CO2 gas fluxes.</title>
        <authorList>
            <person name="Altshuler I."/>
            <person name="Hamel J."/>
            <person name="Turney S."/>
            <person name="Magnuson E."/>
            <person name="Levesque R."/>
            <person name="Greer C."/>
            <person name="Whyte L.G."/>
        </authorList>
    </citation>
    <scope>NUCLEOTIDE SEQUENCE [LARGE SCALE GENOMIC DNA]</scope>
    <source>
        <strain evidence="1 2">E4</strain>
    </source>
</reference>
<dbReference type="RefSeq" id="WP_140473621.1">
    <property type="nucleotide sequence ID" value="NZ_RCZD01000008.1"/>
</dbReference>
<organism evidence="1 2">
    <name type="scientific">Ewingella americana</name>
    <dbReference type="NCBI Taxonomy" id="41202"/>
    <lineage>
        <taxon>Bacteria</taxon>
        <taxon>Pseudomonadati</taxon>
        <taxon>Pseudomonadota</taxon>
        <taxon>Gammaproteobacteria</taxon>
        <taxon>Enterobacterales</taxon>
        <taxon>Yersiniaceae</taxon>
        <taxon>Ewingella</taxon>
    </lineage>
</organism>
<evidence type="ECO:0000313" key="1">
    <source>
        <dbReference type="EMBL" id="TPG59891.1"/>
    </source>
</evidence>
<keyword evidence="2" id="KW-1185">Reference proteome</keyword>
<dbReference type="EMBL" id="RCZD01000008">
    <property type="protein sequence ID" value="TPG59891.1"/>
    <property type="molecule type" value="Genomic_DNA"/>
</dbReference>
<accession>A0A502GDR4</accession>
<comment type="caution">
    <text evidence="1">The sequence shown here is derived from an EMBL/GenBank/DDBJ whole genome shotgun (WGS) entry which is preliminary data.</text>
</comment>
<dbReference type="Proteomes" id="UP000317663">
    <property type="component" value="Unassembled WGS sequence"/>
</dbReference>
<protein>
    <submittedName>
        <fullName evidence="1">Uncharacterized protein</fullName>
    </submittedName>
</protein>
<sequence length="278" mass="31314">MISREPVTNVACPFCKKHSISVMDGAFDQHGRKGVYAMCQIHTCSACGPTVFFFNRELVDSDYELAVNEAFSREDAISKAVALWNHCFAPDLTNINAAWKFYLAVAKDSSAGATGAFKDAQEWLTQAVNDLLEQRPIRVAEDWEKFAEEIHGKMTDALGFPKQMSDNMKLDNLDQALFMGIFNLNLDHRDGKTRVAKTFSLVLKYLNAKKIRPEIFFDQYPEIEQCLISVLNSAEESEEHVNSMMLASLKAFYNQVHNYGSITLDQFVEAGQNGTKLI</sequence>
<name>A0A502GDR4_9GAMM</name>
<dbReference type="AlphaFoldDB" id="A0A502GDR4"/>
<evidence type="ECO:0000313" key="2">
    <source>
        <dbReference type="Proteomes" id="UP000317663"/>
    </source>
</evidence>
<proteinExistence type="predicted"/>